<dbReference type="Proteomes" id="UP000295288">
    <property type="component" value="Segment"/>
</dbReference>
<proteinExistence type="predicted"/>
<reference evidence="2 3" key="1">
    <citation type="submission" date="2019-02" db="EMBL/GenBank/DDBJ databases">
        <title>A cornucopia of Shigella phages from the Cornhusker state.</title>
        <authorList>
            <person name="Doore S.M."/>
            <person name="Schrad J.R."/>
            <person name="Perrett H.R."/>
            <person name="Dover J.A."/>
            <person name="Schrad K.P."/>
            <person name="Dean W.F."/>
            <person name="Parent K.N."/>
        </authorList>
    </citation>
    <scope>NUCLEOTIDE SEQUENCE [LARGE SCALE GENOMIC DNA]</scope>
</reference>
<name>A0A482JK45_9CAUD</name>
<keyword evidence="1" id="KW-0472">Membrane</keyword>
<keyword evidence="3" id="KW-1185">Reference proteome</keyword>
<feature type="transmembrane region" description="Helical" evidence="1">
    <location>
        <begin position="9"/>
        <end position="27"/>
    </location>
</feature>
<protein>
    <submittedName>
        <fullName evidence="2">Membrane protein</fullName>
    </submittedName>
</protein>
<accession>A0A482JK45</accession>
<evidence type="ECO:0000313" key="2">
    <source>
        <dbReference type="EMBL" id="QBP33103.1"/>
    </source>
</evidence>
<evidence type="ECO:0000313" key="3">
    <source>
        <dbReference type="Proteomes" id="UP000295288"/>
    </source>
</evidence>
<sequence>MLEKIINGFKVDAVMLLIIIFTMNMFIDFKQGFMFGVMLVWLIFEILEIHLDLSGKLKKFLDKVFKKN</sequence>
<dbReference type="EMBL" id="MK562505">
    <property type="protein sequence ID" value="QBP33103.1"/>
    <property type="molecule type" value="Genomic_DNA"/>
</dbReference>
<evidence type="ECO:0000256" key="1">
    <source>
        <dbReference type="SAM" id="Phobius"/>
    </source>
</evidence>
<gene>
    <name evidence="2" type="ORF">Silverhawkium_gp16</name>
</gene>
<organism evidence="2 3">
    <name type="scientific">Shigella phage Silverhawkium</name>
    <dbReference type="NCBI Taxonomy" id="2530185"/>
    <lineage>
        <taxon>Viruses</taxon>
        <taxon>Duplodnaviria</taxon>
        <taxon>Heunggongvirae</taxon>
        <taxon>Uroviricota</taxon>
        <taxon>Caudoviricetes</taxon>
        <taxon>Andersonviridae</taxon>
        <taxon>Ounavirinae</taxon>
        <taxon>Mooglevirus</taxon>
        <taxon>Mooglevirus silverhawkium</taxon>
    </lineage>
</organism>
<feature type="transmembrane region" description="Helical" evidence="1">
    <location>
        <begin position="33"/>
        <end position="51"/>
    </location>
</feature>
<keyword evidence="1" id="KW-1133">Transmembrane helix</keyword>
<keyword evidence="1" id="KW-0812">Transmembrane</keyword>